<dbReference type="InterPro" id="IPR002156">
    <property type="entry name" value="RNaseH_domain"/>
</dbReference>
<evidence type="ECO:0000256" key="1">
    <source>
        <dbReference type="ARBA" id="ARBA00000077"/>
    </source>
</evidence>
<dbReference type="CDD" id="cd13934">
    <property type="entry name" value="RNase_H_Dikarya_like"/>
    <property type="match status" value="3"/>
</dbReference>
<dbReference type="Proteomes" id="UP000696280">
    <property type="component" value="Unassembled WGS sequence"/>
</dbReference>
<evidence type="ECO:0000256" key="8">
    <source>
        <dbReference type="SAM" id="MobiDB-lite"/>
    </source>
</evidence>
<feature type="domain" description="RNase H type-1" evidence="9">
    <location>
        <begin position="699"/>
        <end position="906"/>
    </location>
</feature>
<sequence length="909" mass="102355">MKPAHRSQFSPRRDLKGEKDEDTQKFKPCRRYGLLAADSDPNQLQKRLSDENGEYLDGYYASICEKSEICKNCGGRPAHIDTVVIAVDGACRGNGSLKSEASYGVFVKEESPLNTSSRIPDSEDAHPPTNQIAELWAAYFGIITAIRLKEILGKNLSLVVIKADSEYVVRGMTDWIGKWKNKGWKTVKGAPVTNRNLFEKLQTAVDFAAIVGVKIEFWHVRREFNQEADELANLAFDNSFSAQLRKRGRLHKTPSKITVLAPSCHPEKFWDLKNCRGQQFFHVSDIIANILHIFLFRKPIDPPLSLQIMGGKRHNESCGHHRPPKVPKKTIQFEPCKRYGVDSPFADNPNLMQTFPEEGFCQALCDTTVCDCGDRMVHPDTLIVAVDGACRGNGTSTAEATYGVYVNEFSKYNDFSRLPKSEAPHTNQKAELLAGYHGIMTGLRIIKDVEETLKVDDAGPGTKYLVIIKTDSEHLAKGMTEWIVKWKANGWINSRGGLVANRALFLKVQSAIDEVSNSGHDVEIWHVKRQFNQNADDMAKMAFDDDFDEDIPGNLEATLFLKSLPWTNTTLLICIELLIAESTNPELESTNPELLLGNFTSNNKLSPSKPYFCSLLPKRLLHNIMAQPAPVWNTHPSSTPNPTATKSKFEPCEVWGYYIFTDDPNLMQTWPKKGSKKYSMAICPHVKEACPCCGHLPPEQDTIIIAVDGACRDNGKATAQGAYGVFINELSRYNKSERLPQSPAPHTNQIAELWAGYHGIYTAVQFAISENLRETINKMREEDGEPEHVGEKNGKFLIAIIKTDSAYLTMAMTSWIAKWKSNGWKTSKGTRVANQELFEKVQEAVDYANREGIEVKFWYTKTLVRHSQERLRQSTFYLAWDKSMNSQWEGGELFELESEIASLYQRTCP</sequence>
<dbReference type="GO" id="GO:0046872">
    <property type="term" value="F:metal ion binding"/>
    <property type="evidence" value="ECO:0007669"/>
    <property type="project" value="UniProtKB-KW"/>
</dbReference>
<keyword evidence="5" id="KW-0479">Metal-binding</keyword>
<evidence type="ECO:0000256" key="4">
    <source>
        <dbReference type="ARBA" id="ARBA00022722"/>
    </source>
</evidence>
<evidence type="ECO:0000256" key="5">
    <source>
        <dbReference type="ARBA" id="ARBA00022723"/>
    </source>
</evidence>
<proteinExistence type="inferred from homology"/>
<keyword evidence="7" id="KW-0378">Hydrolase</keyword>
<keyword evidence="11" id="KW-1185">Reference proteome</keyword>
<dbReference type="Pfam" id="PF00075">
    <property type="entry name" value="RNase_H"/>
    <property type="match status" value="3"/>
</dbReference>
<accession>A0A9N9PU21</accession>
<evidence type="ECO:0000256" key="7">
    <source>
        <dbReference type="ARBA" id="ARBA00022801"/>
    </source>
</evidence>
<dbReference type="EMBL" id="CAJVRL010000092">
    <property type="protein sequence ID" value="CAG8959781.1"/>
    <property type="molecule type" value="Genomic_DNA"/>
</dbReference>
<dbReference type="InterPro" id="IPR050092">
    <property type="entry name" value="RNase_H"/>
</dbReference>
<feature type="region of interest" description="Disordered" evidence="8">
    <location>
        <begin position="1"/>
        <end position="26"/>
    </location>
</feature>
<dbReference type="AlphaFoldDB" id="A0A9N9PU21"/>
<evidence type="ECO:0000256" key="2">
    <source>
        <dbReference type="ARBA" id="ARBA00005300"/>
    </source>
</evidence>
<name>A0A9N9PU21_9HELO</name>
<protein>
    <recommendedName>
        <fullName evidence="3">ribonuclease H</fullName>
        <ecNumber evidence="3">3.1.26.4</ecNumber>
    </recommendedName>
</protein>
<evidence type="ECO:0000313" key="11">
    <source>
        <dbReference type="Proteomes" id="UP000696280"/>
    </source>
</evidence>
<dbReference type="InterPro" id="IPR012337">
    <property type="entry name" value="RNaseH-like_sf"/>
</dbReference>
<reference evidence="10" key="1">
    <citation type="submission" date="2021-07" db="EMBL/GenBank/DDBJ databases">
        <authorList>
            <person name="Durling M."/>
        </authorList>
    </citation>
    <scope>NUCLEOTIDE SEQUENCE</scope>
</reference>
<feature type="domain" description="RNase H type-1" evidence="9">
    <location>
        <begin position="79"/>
        <end position="237"/>
    </location>
</feature>
<evidence type="ECO:0000256" key="3">
    <source>
        <dbReference type="ARBA" id="ARBA00012180"/>
    </source>
</evidence>
<dbReference type="Gene3D" id="3.30.420.10">
    <property type="entry name" value="Ribonuclease H-like superfamily/Ribonuclease H"/>
    <property type="match status" value="3"/>
</dbReference>
<dbReference type="GO" id="GO:0003676">
    <property type="term" value="F:nucleic acid binding"/>
    <property type="evidence" value="ECO:0007669"/>
    <property type="project" value="InterPro"/>
</dbReference>
<dbReference type="PANTHER" id="PTHR10642">
    <property type="entry name" value="RIBONUCLEASE H1"/>
    <property type="match status" value="1"/>
</dbReference>
<dbReference type="GO" id="GO:0043137">
    <property type="term" value="P:DNA replication, removal of RNA primer"/>
    <property type="evidence" value="ECO:0007669"/>
    <property type="project" value="TreeGrafter"/>
</dbReference>
<dbReference type="EC" id="3.1.26.4" evidence="3"/>
<comment type="caution">
    <text evidence="10">The sequence shown here is derived from an EMBL/GenBank/DDBJ whole genome shotgun (WGS) entry which is preliminary data.</text>
</comment>
<comment type="similarity">
    <text evidence="2">Belongs to the RNase H family.</text>
</comment>
<evidence type="ECO:0000313" key="10">
    <source>
        <dbReference type="EMBL" id="CAG8959781.1"/>
    </source>
</evidence>
<dbReference type="SUPFAM" id="SSF53098">
    <property type="entry name" value="Ribonuclease H-like"/>
    <property type="match status" value="3"/>
</dbReference>
<dbReference type="InterPro" id="IPR036397">
    <property type="entry name" value="RNaseH_sf"/>
</dbReference>
<dbReference type="PROSITE" id="PS50879">
    <property type="entry name" value="RNASE_H_1"/>
    <property type="match status" value="3"/>
</dbReference>
<dbReference type="OrthoDB" id="245563at2759"/>
<feature type="compositionally biased region" description="Basic and acidic residues" evidence="8">
    <location>
        <begin position="11"/>
        <end position="25"/>
    </location>
</feature>
<evidence type="ECO:0000259" key="9">
    <source>
        <dbReference type="PROSITE" id="PS50879"/>
    </source>
</evidence>
<dbReference type="GO" id="GO:0004523">
    <property type="term" value="F:RNA-DNA hybrid ribonuclease activity"/>
    <property type="evidence" value="ECO:0007669"/>
    <property type="project" value="UniProtKB-EC"/>
</dbReference>
<gene>
    <name evidence="10" type="ORF">HYFRA_00001688</name>
</gene>
<keyword evidence="4" id="KW-0540">Nuclease</keyword>
<keyword evidence="6" id="KW-0255">Endonuclease</keyword>
<evidence type="ECO:0000256" key="6">
    <source>
        <dbReference type="ARBA" id="ARBA00022759"/>
    </source>
</evidence>
<feature type="domain" description="RNase H type-1" evidence="9">
    <location>
        <begin position="378"/>
        <end position="544"/>
    </location>
</feature>
<comment type="catalytic activity">
    <reaction evidence="1">
        <text>Endonucleolytic cleavage to 5'-phosphomonoester.</text>
        <dbReference type="EC" id="3.1.26.4"/>
    </reaction>
</comment>
<dbReference type="PANTHER" id="PTHR10642:SF26">
    <property type="entry name" value="RIBONUCLEASE H1"/>
    <property type="match status" value="1"/>
</dbReference>
<organism evidence="10 11">
    <name type="scientific">Hymenoscyphus fraxineus</name>
    <dbReference type="NCBI Taxonomy" id="746836"/>
    <lineage>
        <taxon>Eukaryota</taxon>
        <taxon>Fungi</taxon>
        <taxon>Dikarya</taxon>
        <taxon>Ascomycota</taxon>
        <taxon>Pezizomycotina</taxon>
        <taxon>Leotiomycetes</taxon>
        <taxon>Helotiales</taxon>
        <taxon>Helotiaceae</taxon>
        <taxon>Hymenoscyphus</taxon>
    </lineage>
</organism>